<evidence type="ECO:0000256" key="1">
    <source>
        <dbReference type="SAM" id="SignalP"/>
    </source>
</evidence>
<dbReference type="OrthoDB" id="1393129at2"/>
<gene>
    <name evidence="2" type="ORF">GF068_17540</name>
</gene>
<proteinExistence type="predicted"/>
<dbReference type="AlphaFoldDB" id="A0A6N7PP38"/>
<feature type="signal peptide" evidence="1">
    <location>
        <begin position="1"/>
        <end position="24"/>
    </location>
</feature>
<dbReference type="EMBL" id="WJIE01000005">
    <property type="protein sequence ID" value="MRG93699.1"/>
    <property type="molecule type" value="Genomic_DNA"/>
</dbReference>
<organism evidence="2 3">
    <name type="scientific">Polyangium spumosum</name>
    <dbReference type="NCBI Taxonomy" id="889282"/>
    <lineage>
        <taxon>Bacteria</taxon>
        <taxon>Pseudomonadati</taxon>
        <taxon>Myxococcota</taxon>
        <taxon>Polyangia</taxon>
        <taxon>Polyangiales</taxon>
        <taxon>Polyangiaceae</taxon>
        <taxon>Polyangium</taxon>
    </lineage>
</organism>
<dbReference type="RefSeq" id="WP_153820565.1">
    <property type="nucleotide sequence ID" value="NZ_WJIE01000005.1"/>
</dbReference>
<protein>
    <submittedName>
        <fullName evidence="2">Phospholipase</fullName>
    </submittedName>
</protein>
<accession>A0A6N7PP38</accession>
<dbReference type="PROSITE" id="PS51257">
    <property type="entry name" value="PROKAR_LIPOPROTEIN"/>
    <property type="match status" value="1"/>
</dbReference>
<evidence type="ECO:0000313" key="2">
    <source>
        <dbReference type="EMBL" id="MRG93699.1"/>
    </source>
</evidence>
<comment type="caution">
    <text evidence="2">The sequence shown here is derived from an EMBL/GenBank/DDBJ whole genome shotgun (WGS) entry which is preliminary data.</text>
</comment>
<reference evidence="2 3" key="1">
    <citation type="submission" date="2019-10" db="EMBL/GenBank/DDBJ databases">
        <title>A soil myxobacterium in the family Polyangiaceae.</title>
        <authorList>
            <person name="Li Y."/>
            <person name="Wang J."/>
        </authorList>
    </citation>
    <scope>NUCLEOTIDE SEQUENCE [LARGE SCALE GENOMIC DNA]</scope>
    <source>
        <strain evidence="2 3">DSM 14734</strain>
    </source>
</reference>
<name>A0A6N7PP38_9BACT</name>
<sequence>MNLRDSIRASSRWLLFLPLAGAVACNPAAALQEDKLVHADLFSPEAEIMSAGYGFEGIIGVEGGEAEVRAAGGAWNKVTCTNGAEPQRRVLTSSVEPNGNLDVTRADAMPIVFSWPYLPSTLAPTDFSVVLNDGSKVTPAFATIMPNYEYNERQVAVLFGEFGNRLRPDEAGSLHPVRVDVVADDEPLMLVGPKGPVSAVGLSKESTNPYVAGPGLVAAKLSRFSTEGEGGPEVVEGPFPNDGVALYGSAAKFRLRVYTSGGFSPDGVRGLRPDEFEHFFRLHAKAPDGSDVLLEETGVDHAVDQGVIRIVGLADLGRAASGEVVYDDCYVEDWDNYIDIVLDGDEAAMRSITGVEIPASGSYGAFFNPGGPGNSPTEGVRYTAPGLPQLQPVTLALDDPMTVSYEE</sequence>
<dbReference type="Proteomes" id="UP000440224">
    <property type="component" value="Unassembled WGS sequence"/>
</dbReference>
<evidence type="ECO:0000313" key="3">
    <source>
        <dbReference type="Proteomes" id="UP000440224"/>
    </source>
</evidence>
<keyword evidence="1" id="KW-0732">Signal</keyword>
<keyword evidence="3" id="KW-1185">Reference proteome</keyword>
<feature type="chain" id="PRO_5026924575" evidence="1">
    <location>
        <begin position="25"/>
        <end position="407"/>
    </location>
</feature>